<proteinExistence type="predicted"/>
<dbReference type="InterPro" id="IPR011009">
    <property type="entry name" value="Kinase-like_dom_sf"/>
</dbReference>
<evidence type="ECO:0000313" key="3">
    <source>
        <dbReference type="EMBL" id="THH08777.1"/>
    </source>
</evidence>
<dbReference type="Proteomes" id="UP000310158">
    <property type="component" value="Unassembled WGS sequence"/>
</dbReference>
<dbReference type="Pfam" id="PF01636">
    <property type="entry name" value="APH"/>
    <property type="match status" value="1"/>
</dbReference>
<comment type="caution">
    <text evidence="3">The sequence shown here is derived from an EMBL/GenBank/DDBJ whole genome shotgun (WGS) entry which is preliminary data.</text>
</comment>
<protein>
    <recommendedName>
        <fullName evidence="2">Aminoglycoside phosphotransferase domain-containing protein</fullName>
    </recommendedName>
</protein>
<feature type="domain" description="Aminoglycoside phosphotransferase" evidence="2">
    <location>
        <begin position="643"/>
        <end position="701"/>
    </location>
</feature>
<dbReference type="PANTHER" id="PTHR36091:SF2">
    <property type="entry name" value="AMINOGLYCOSIDE PHOSPHOTRANSFERASE DOMAIN-CONTAINING PROTEIN"/>
    <property type="match status" value="1"/>
</dbReference>
<evidence type="ECO:0000313" key="4">
    <source>
        <dbReference type="Proteomes" id="UP000310158"/>
    </source>
</evidence>
<dbReference type="GO" id="GO:0005739">
    <property type="term" value="C:mitochondrion"/>
    <property type="evidence" value="ECO:0007669"/>
    <property type="project" value="TreeGrafter"/>
</dbReference>
<feature type="compositionally biased region" description="Basic and acidic residues" evidence="1">
    <location>
        <begin position="301"/>
        <end position="317"/>
    </location>
</feature>
<feature type="compositionally biased region" description="Low complexity" evidence="1">
    <location>
        <begin position="212"/>
        <end position="221"/>
    </location>
</feature>
<dbReference type="InterPro" id="IPR002575">
    <property type="entry name" value="Aminoglycoside_PTrfase"/>
</dbReference>
<dbReference type="InterPro" id="IPR051035">
    <property type="entry name" value="Mito_inheritance_9"/>
</dbReference>
<accession>A0A4S4LB50</accession>
<name>A0A4S4LB50_9AGAM</name>
<feature type="compositionally biased region" description="Pro residues" evidence="1">
    <location>
        <begin position="222"/>
        <end position="241"/>
    </location>
</feature>
<feature type="region of interest" description="Disordered" evidence="1">
    <location>
        <begin position="301"/>
        <end position="320"/>
    </location>
</feature>
<feature type="compositionally biased region" description="Basic and acidic residues" evidence="1">
    <location>
        <begin position="346"/>
        <end position="366"/>
    </location>
</feature>
<dbReference type="EMBL" id="SGPL01000674">
    <property type="protein sequence ID" value="THH08777.1"/>
    <property type="molecule type" value="Genomic_DNA"/>
</dbReference>
<feature type="region of interest" description="Disordered" evidence="1">
    <location>
        <begin position="140"/>
        <end position="246"/>
    </location>
</feature>
<organism evidence="3 4">
    <name type="scientific">Bondarzewia mesenterica</name>
    <dbReference type="NCBI Taxonomy" id="1095465"/>
    <lineage>
        <taxon>Eukaryota</taxon>
        <taxon>Fungi</taxon>
        <taxon>Dikarya</taxon>
        <taxon>Basidiomycota</taxon>
        <taxon>Agaricomycotina</taxon>
        <taxon>Agaricomycetes</taxon>
        <taxon>Russulales</taxon>
        <taxon>Bondarzewiaceae</taxon>
        <taxon>Bondarzewia</taxon>
    </lineage>
</organism>
<dbReference type="Gene3D" id="3.90.1200.10">
    <property type="match status" value="1"/>
</dbReference>
<gene>
    <name evidence="3" type="ORF">EW146_g8881</name>
</gene>
<dbReference type="SUPFAM" id="SSF56112">
    <property type="entry name" value="Protein kinase-like (PK-like)"/>
    <property type="match status" value="1"/>
</dbReference>
<dbReference type="AlphaFoldDB" id="A0A4S4LB50"/>
<dbReference type="OrthoDB" id="2968323at2759"/>
<dbReference type="PANTHER" id="PTHR36091">
    <property type="entry name" value="ALTERED INHERITANCE OF MITOCHONDRIA PROTEIN 9, MITOCHONDRIAL"/>
    <property type="match status" value="1"/>
</dbReference>
<evidence type="ECO:0000256" key="1">
    <source>
        <dbReference type="SAM" id="MobiDB-lite"/>
    </source>
</evidence>
<reference evidence="3 4" key="1">
    <citation type="submission" date="2019-02" db="EMBL/GenBank/DDBJ databases">
        <title>Genome sequencing of the rare red list fungi Bondarzewia mesenterica.</title>
        <authorList>
            <person name="Buettner E."/>
            <person name="Kellner H."/>
        </authorList>
    </citation>
    <scope>NUCLEOTIDE SEQUENCE [LARGE SCALE GENOMIC DNA]</scope>
    <source>
        <strain evidence="3 4">DSM 108281</strain>
    </source>
</reference>
<keyword evidence="4" id="KW-1185">Reference proteome</keyword>
<sequence>MNMIQMPLETAASAAHYPNYYETQGLVYNYGIPTYSMLQGSYELSRDCEMGAASESPRSNGYNAGIVLNEDIPSLHLPPSLPMVAQPSSSVLLTAHSGTQHDLIDHLTNLHISDTQTTMTKGSGPERRKKTGHRVAFVAYMKPSAEERRSSIRKRLASPPAPVPFSVNKSKARVRIEEPKPRAVSSPPQFGVEAASVHTRDRPPTLGTETQRPPTSGRSSYPPRPPTPGPSSYCPPRPPTPGRQAVLIHAPNPASVPVPVFFDLAMPEPDKQAIPKIKIAGGKSVAYMCLQFANQCRTGEEDARGNEKREREVDGGRRAMRQGRTAAYKWEEGASVSARMERLKRRMGEEGEREERRKGSRERTVREMSRMVGASAFRHFSTASTHSPESQYDEFFNHTSSRWIHDEARQLSLRYRRFDVDALKETAAIAGGASAVVNMVKLAEGSYNKVFLLSLDNGKDVIARIPTSLAGPPHIVTASEVATSDYVRSRLGLPVPRILAWCADASSTPVNSEYIIMERAEGVELGSVWETLTSDMKNIVVRKWVDIENLLMTPISGIRVYILSRRCQSYDVARSIHCGHPDERQSMEIDRGPWSDCRSTIMAICNCERSWIEKYAVAKPNPGPFDSPMHIQQPSLHLSLLDQYAAVAPYLIPPEPALSRPTLWHTDLHSGNIFVSKEGLAEGKINISAVIDWQHASISPLYLQACVPRFIEYRNPMSLPPGFQSVLLPDDFDTLETETQTAIAAAVEAANRHQLYKAVSSAHNPEYYRALSFQTRELAVPPVLFSGSTWPRGFMLLREWLIRIFVHWNVLGHVGVPCPIQFSDAEMNAHRTDADEWQELQDGLVLVRDHIGIEKDGRVSNEAYDDAIARNEALKNEYIEIMGGEERDWPYRP</sequence>
<feature type="region of interest" description="Disordered" evidence="1">
    <location>
        <begin position="344"/>
        <end position="366"/>
    </location>
</feature>
<evidence type="ECO:0000259" key="2">
    <source>
        <dbReference type="Pfam" id="PF01636"/>
    </source>
</evidence>